<comment type="subcellular location">
    <subcellularLocation>
        <location evidence="1">Cell envelope</location>
    </subcellularLocation>
</comment>
<keyword evidence="4 6" id="KW-0732">Signal</keyword>
<dbReference type="InterPro" id="IPR004682">
    <property type="entry name" value="TRAP_DctP"/>
</dbReference>
<dbReference type="GO" id="GO:0030288">
    <property type="term" value="C:outer membrane-bounded periplasmic space"/>
    <property type="evidence" value="ECO:0007669"/>
    <property type="project" value="InterPro"/>
</dbReference>
<dbReference type="AlphaFoldDB" id="A0A4R1B622"/>
<keyword evidence="8" id="KW-1185">Reference proteome</keyword>
<dbReference type="GO" id="GO:0055085">
    <property type="term" value="P:transmembrane transport"/>
    <property type="evidence" value="ECO:0007669"/>
    <property type="project" value="InterPro"/>
</dbReference>
<evidence type="ECO:0000313" key="8">
    <source>
        <dbReference type="Proteomes" id="UP000295244"/>
    </source>
</evidence>
<evidence type="ECO:0000256" key="6">
    <source>
        <dbReference type="SAM" id="SignalP"/>
    </source>
</evidence>
<evidence type="ECO:0000256" key="2">
    <source>
        <dbReference type="ARBA" id="ARBA00009023"/>
    </source>
</evidence>
<dbReference type="InterPro" id="IPR018389">
    <property type="entry name" value="DctP_fam"/>
</dbReference>
<dbReference type="NCBIfam" id="NF037995">
    <property type="entry name" value="TRAP_S1"/>
    <property type="match status" value="1"/>
</dbReference>
<dbReference type="EMBL" id="SKBU01000040">
    <property type="protein sequence ID" value="TCJ13481.1"/>
    <property type="molecule type" value="Genomic_DNA"/>
</dbReference>
<protein>
    <submittedName>
        <fullName evidence="7">TRAP transporter substrate-binding protein</fullName>
    </submittedName>
</protein>
<dbReference type="CDD" id="cd13679">
    <property type="entry name" value="PBP2_TRAP_YiaO_like"/>
    <property type="match status" value="1"/>
</dbReference>
<evidence type="ECO:0000256" key="3">
    <source>
        <dbReference type="ARBA" id="ARBA00022448"/>
    </source>
</evidence>
<dbReference type="NCBIfam" id="TIGR00787">
    <property type="entry name" value="dctP"/>
    <property type="match status" value="1"/>
</dbReference>
<gene>
    <name evidence="7" type="ORF">E0L93_15035</name>
</gene>
<reference evidence="7 8" key="1">
    <citation type="submission" date="2019-03" db="EMBL/GenBank/DDBJ databases">
        <title>Whole genome sequence of a novel Rubrobacter taiwanensis strain, isolated from Yellowstone National Park.</title>
        <authorList>
            <person name="Freed S."/>
            <person name="Ramaley R.F."/>
            <person name="Kyndt J.A."/>
        </authorList>
    </citation>
    <scope>NUCLEOTIDE SEQUENCE [LARGE SCALE GENOMIC DNA]</scope>
    <source>
        <strain evidence="7 8">Yellowstone</strain>
    </source>
</reference>
<name>A0A4R1B622_9ACTN</name>
<comment type="caution">
    <text evidence="7">The sequence shown here is derived from an EMBL/GenBank/DDBJ whole genome shotgun (WGS) entry which is preliminary data.</text>
</comment>
<feature type="signal peptide" evidence="6">
    <location>
        <begin position="1"/>
        <end position="26"/>
    </location>
</feature>
<keyword evidence="3" id="KW-0813">Transport</keyword>
<proteinExistence type="inferred from homology"/>
<accession>A0A4R1B622</accession>
<dbReference type="PANTHER" id="PTHR33376">
    <property type="match status" value="1"/>
</dbReference>
<feature type="region of interest" description="Disordered" evidence="5">
    <location>
        <begin position="36"/>
        <end position="62"/>
    </location>
</feature>
<dbReference type="Pfam" id="PF03480">
    <property type="entry name" value="DctP"/>
    <property type="match status" value="1"/>
</dbReference>
<dbReference type="Gene3D" id="3.40.190.170">
    <property type="entry name" value="Bacterial extracellular solute-binding protein, family 7"/>
    <property type="match status" value="1"/>
</dbReference>
<feature type="chain" id="PRO_5020707168" evidence="6">
    <location>
        <begin position="27"/>
        <end position="382"/>
    </location>
</feature>
<evidence type="ECO:0000256" key="4">
    <source>
        <dbReference type="ARBA" id="ARBA00022729"/>
    </source>
</evidence>
<dbReference type="InterPro" id="IPR038404">
    <property type="entry name" value="TRAP_DctP_sf"/>
</dbReference>
<organism evidence="7 8">
    <name type="scientific">Rubrobacter taiwanensis</name>
    <dbReference type="NCBI Taxonomy" id="185139"/>
    <lineage>
        <taxon>Bacteria</taxon>
        <taxon>Bacillati</taxon>
        <taxon>Actinomycetota</taxon>
        <taxon>Rubrobacteria</taxon>
        <taxon>Rubrobacterales</taxon>
        <taxon>Rubrobacteraceae</taxon>
        <taxon>Rubrobacter</taxon>
    </lineage>
</organism>
<comment type="similarity">
    <text evidence="2">Belongs to the bacterial solute-binding protein 7 family.</text>
</comment>
<dbReference type="PROSITE" id="PS51257">
    <property type="entry name" value="PROKAR_LIPOPROTEIN"/>
    <property type="match status" value="1"/>
</dbReference>
<evidence type="ECO:0000256" key="1">
    <source>
        <dbReference type="ARBA" id="ARBA00004196"/>
    </source>
</evidence>
<evidence type="ECO:0000313" key="7">
    <source>
        <dbReference type="EMBL" id="TCJ13481.1"/>
    </source>
</evidence>
<dbReference type="Proteomes" id="UP000295244">
    <property type="component" value="Unassembled WGS sequence"/>
</dbReference>
<dbReference type="OrthoDB" id="9815946at2"/>
<dbReference type="PANTHER" id="PTHR33376:SF4">
    <property type="entry name" value="SIALIC ACID-BINDING PERIPLASMIC PROTEIN SIAP"/>
    <property type="match status" value="1"/>
</dbReference>
<sequence>MRGVISLLRKWRFILGLLVVSAVVFAAACGDFGGQPAGQEEEAAGDEGTAVADEPELTPPPEIEGEVITGDLGEYTINFGIGLSETSPQYRSVEYFRDILEERTEGRLQVRIFPNSQVGDDLQMMNALQSGTLEMTYPSTSPATGIVPELAVFDLPFLFPSPEAADEVLDSELGQEMLDRFDGTGIKALAFAENGYRQLTNSQRPVESPDDVRGLDLRVMENPIQVDIWRTLGANPTSMAFGEVFSAMEQGVVDGQENPWSTILTSNFYEVQGYGSETRHVYTPFIIMISEQFWNELPGEYQELIQEAAEKTRDYQRIISREYDQWSKERLRDEGMEITELTDEQRREFEEAVQPVYDRWAPEIGEELVERVQEMVAEFEER</sequence>
<evidence type="ECO:0000256" key="5">
    <source>
        <dbReference type="SAM" id="MobiDB-lite"/>
    </source>
</evidence>